<keyword evidence="3" id="KW-0813">Transport</keyword>
<sequence>MKTTTTVTGSLVAGVALAMAAGSACAQSSITLFGTMDAGVTYVSNEKGHSAVILSNGNNIPNFWGLKGSEDLGGGTKAVFLLMDQYNLGTGAIIGNSSGLFARNAYVGLSNDRWGSLTAGQQYDFMYDSLTAKGMETGSLYTGFFNYRQGPFAALGIPGNLTGSADFDRVAGTSRVSNSVKYTSATYGGFSFGALYGFGGQAGDFSASSTVSLGANYVNGAFGAGVAYVEQKYPTMNNGHDGLRNWGAGAHYLFGSVYTNLLYTNTRNTLTGAAINAVQVGADWHLAPAWSLGGDYQYMKGNAQLGDDSAHQLAVALRYSLSKRTLVYVETVYQKARGDNAHAAINGLCGPACASDSSTQFLATLGMSTRF</sequence>
<reference evidence="14" key="1">
    <citation type="submission" date="2016-10" db="EMBL/GenBank/DDBJ databases">
        <authorList>
            <person name="Varghese N."/>
            <person name="Submissions S."/>
        </authorList>
    </citation>
    <scope>NUCLEOTIDE SEQUENCE [LARGE SCALE GENOMIC DNA]</scope>
    <source>
        <strain evidence="14">LMG 24000</strain>
    </source>
</reference>
<dbReference type="GO" id="GO:0006811">
    <property type="term" value="P:monoatomic ion transport"/>
    <property type="evidence" value="ECO:0007669"/>
    <property type="project" value="UniProtKB-KW"/>
</dbReference>
<name>A0A1H4CLH8_9BURK</name>
<keyword evidence="4" id="KW-1134">Transmembrane beta strand</keyword>
<dbReference type="AlphaFoldDB" id="A0A1H4CLH8"/>
<dbReference type="RefSeq" id="WP_176954108.1">
    <property type="nucleotide sequence ID" value="NZ_FNRQ01000002.1"/>
</dbReference>
<dbReference type="EMBL" id="FNRQ01000002">
    <property type="protein sequence ID" value="SEA61301.1"/>
    <property type="molecule type" value="Genomic_DNA"/>
</dbReference>
<dbReference type="Pfam" id="PF13609">
    <property type="entry name" value="Porin_4"/>
    <property type="match status" value="1"/>
</dbReference>
<comment type="subunit">
    <text evidence="2">Homotrimer.</text>
</comment>
<evidence type="ECO:0000256" key="7">
    <source>
        <dbReference type="ARBA" id="ARBA00023065"/>
    </source>
</evidence>
<dbReference type="InterPro" id="IPR033900">
    <property type="entry name" value="Gram_neg_porin_domain"/>
</dbReference>
<keyword evidence="10" id="KW-0998">Cell outer membrane</keyword>
<evidence type="ECO:0000313" key="14">
    <source>
        <dbReference type="Proteomes" id="UP000198638"/>
    </source>
</evidence>
<dbReference type="InterPro" id="IPR050298">
    <property type="entry name" value="Gram-neg_bact_OMP"/>
</dbReference>
<keyword evidence="14" id="KW-1185">Reference proteome</keyword>
<evidence type="ECO:0000256" key="10">
    <source>
        <dbReference type="ARBA" id="ARBA00023237"/>
    </source>
</evidence>
<evidence type="ECO:0000256" key="6">
    <source>
        <dbReference type="ARBA" id="ARBA00022729"/>
    </source>
</evidence>
<gene>
    <name evidence="13" type="ORF">SAMN05192564_102372</name>
</gene>
<keyword evidence="7" id="KW-0406">Ion transport</keyword>
<dbReference type="GO" id="GO:0015288">
    <property type="term" value="F:porin activity"/>
    <property type="evidence" value="ECO:0007669"/>
    <property type="project" value="UniProtKB-KW"/>
</dbReference>
<evidence type="ECO:0000256" key="1">
    <source>
        <dbReference type="ARBA" id="ARBA00004571"/>
    </source>
</evidence>
<evidence type="ECO:0000256" key="2">
    <source>
        <dbReference type="ARBA" id="ARBA00011233"/>
    </source>
</evidence>
<dbReference type="PRINTS" id="PR00184">
    <property type="entry name" value="NEISSPPORIN"/>
</dbReference>
<dbReference type="Gene3D" id="2.40.160.10">
    <property type="entry name" value="Porin"/>
    <property type="match status" value="1"/>
</dbReference>
<protein>
    <submittedName>
        <fullName evidence="13">Outer membrane protein (Porin)</fullName>
    </submittedName>
</protein>
<evidence type="ECO:0000259" key="12">
    <source>
        <dbReference type="Pfam" id="PF13609"/>
    </source>
</evidence>
<keyword evidence="5" id="KW-0812">Transmembrane</keyword>
<evidence type="ECO:0000313" key="13">
    <source>
        <dbReference type="EMBL" id="SEA61301.1"/>
    </source>
</evidence>
<proteinExistence type="predicted"/>
<comment type="subcellular location">
    <subcellularLocation>
        <location evidence="1">Cell outer membrane</location>
        <topology evidence="1">Multi-pass membrane protein</topology>
    </subcellularLocation>
</comment>
<dbReference type="SUPFAM" id="SSF56935">
    <property type="entry name" value="Porins"/>
    <property type="match status" value="1"/>
</dbReference>
<feature type="signal peptide" evidence="11">
    <location>
        <begin position="1"/>
        <end position="26"/>
    </location>
</feature>
<dbReference type="CDD" id="cd00342">
    <property type="entry name" value="gram_neg_porins"/>
    <property type="match status" value="1"/>
</dbReference>
<keyword evidence="6 11" id="KW-0732">Signal</keyword>
<dbReference type="GO" id="GO:0009279">
    <property type="term" value="C:cell outer membrane"/>
    <property type="evidence" value="ECO:0007669"/>
    <property type="project" value="UniProtKB-SubCell"/>
</dbReference>
<dbReference type="InterPro" id="IPR023614">
    <property type="entry name" value="Porin_dom_sf"/>
</dbReference>
<keyword evidence="9" id="KW-0472">Membrane</keyword>
<keyword evidence="8" id="KW-0626">Porin</keyword>
<evidence type="ECO:0000256" key="11">
    <source>
        <dbReference type="SAM" id="SignalP"/>
    </source>
</evidence>
<evidence type="ECO:0000256" key="3">
    <source>
        <dbReference type="ARBA" id="ARBA00022448"/>
    </source>
</evidence>
<dbReference type="STRING" id="83784.SAMN05192564_102372"/>
<dbReference type="Proteomes" id="UP000198638">
    <property type="component" value="Unassembled WGS sequence"/>
</dbReference>
<evidence type="ECO:0000256" key="8">
    <source>
        <dbReference type="ARBA" id="ARBA00023114"/>
    </source>
</evidence>
<dbReference type="PANTHER" id="PTHR34501">
    <property type="entry name" value="PROTEIN YDDL-RELATED"/>
    <property type="match status" value="1"/>
</dbReference>
<evidence type="ECO:0000256" key="9">
    <source>
        <dbReference type="ARBA" id="ARBA00023136"/>
    </source>
</evidence>
<dbReference type="PANTHER" id="PTHR34501:SF9">
    <property type="entry name" value="MAJOR OUTER MEMBRANE PROTEIN P.IA"/>
    <property type="match status" value="1"/>
</dbReference>
<dbReference type="PROSITE" id="PS51257">
    <property type="entry name" value="PROKAR_LIPOPROTEIN"/>
    <property type="match status" value="1"/>
</dbReference>
<evidence type="ECO:0000256" key="4">
    <source>
        <dbReference type="ARBA" id="ARBA00022452"/>
    </source>
</evidence>
<evidence type="ECO:0000256" key="5">
    <source>
        <dbReference type="ARBA" id="ARBA00022692"/>
    </source>
</evidence>
<dbReference type="GO" id="GO:0046930">
    <property type="term" value="C:pore complex"/>
    <property type="evidence" value="ECO:0007669"/>
    <property type="project" value="UniProtKB-KW"/>
</dbReference>
<dbReference type="InterPro" id="IPR002299">
    <property type="entry name" value="Porin_Neis"/>
</dbReference>
<accession>A0A1H4CLH8</accession>
<feature type="chain" id="PRO_5011771118" evidence="11">
    <location>
        <begin position="27"/>
        <end position="371"/>
    </location>
</feature>
<organism evidence="13 14">
    <name type="scientific">Paraburkholderia sartisoli</name>
    <dbReference type="NCBI Taxonomy" id="83784"/>
    <lineage>
        <taxon>Bacteria</taxon>
        <taxon>Pseudomonadati</taxon>
        <taxon>Pseudomonadota</taxon>
        <taxon>Betaproteobacteria</taxon>
        <taxon>Burkholderiales</taxon>
        <taxon>Burkholderiaceae</taxon>
        <taxon>Paraburkholderia</taxon>
    </lineage>
</organism>
<feature type="domain" description="Porin" evidence="12">
    <location>
        <begin position="15"/>
        <end position="338"/>
    </location>
</feature>